<comment type="caution">
    <text evidence="2">The sequence shown here is derived from an EMBL/GenBank/DDBJ whole genome shotgun (WGS) entry which is preliminary data.</text>
</comment>
<evidence type="ECO:0000256" key="1">
    <source>
        <dbReference type="SAM" id="MobiDB-lite"/>
    </source>
</evidence>
<evidence type="ECO:0000313" key="3">
    <source>
        <dbReference type="Proteomes" id="UP000287033"/>
    </source>
</evidence>
<gene>
    <name evidence="2" type="ORF">chiPu_0002381</name>
</gene>
<protein>
    <submittedName>
        <fullName evidence="2">Uncharacterized protein</fullName>
    </submittedName>
</protein>
<keyword evidence="3" id="KW-1185">Reference proteome</keyword>
<reference evidence="2 3" key="1">
    <citation type="journal article" date="2018" name="Nat. Ecol. Evol.">
        <title>Shark genomes provide insights into elasmobranch evolution and the origin of vertebrates.</title>
        <authorList>
            <person name="Hara Y"/>
            <person name="Yamaguchi K"/>
            <person name="Onimaru K"/>
            <person name="Kadota M"/>
            <person name="Koyanagi M"/>
            <person name="Keeley SD"/>
            <person name="Tatsumi K"/>
            <person name="Tanaka K"/>
            <person name="Motone F"/>
            <person name="Kageyama Y"/>
            <person name="Nozu R"/>
            <person name="Adachi N"/>
            <person name="Nishimura O"/>
            <person name="Nakagawa R"/>
            <person name="Tanegashima C"/>
            <person name="Kiyatake I"/>
            <person name="Matsumoto R"/>
            <person name="Murakumo K"/>
            <person name="Nishida K"/>
            <person name="Terakita A"/>
            <person name="Kuratani S"/>
            <person name="Sato K"/>
            <person name="Hyodo S Kuraku.S."/>
        </authorList>
    </citation>
    <scope>NUCLEOTIDE SEQUENCE [LARGE SCALE GENOMIC DNA]</scope>
</reference>
<organism evidence="2 3">
    <name type="scientific">Chiloscyllium punctatum</name>
    <name type="common">Brownbanded bambooshark</name>
    <name type="synonym">Hemiscyllium punctatum</name>
    <dbReference type="NCBI Taxonomy" id="137246"/>
    <lineage>
        <taxon>Eukaryota</taxon>
        <taxon>Metazoa</taxon>
        <taxon>Chordata</taxon>
        <taxon>Craniata</taxon>
        <taxon>Vertebrata</taxon>
        <taxon>Chondrichthyes</taxon>
        <taxon>Elasmobranchii</taxon>
        <taxon>Galeomorphii</taxon>
        <taxon>Galeoidea</taxon>
        <taxon>Orectolobiformes</taxon>
        <taxon>Hemiscylliidae</taxon>
        <taxon>Chiloscyllium</taxon>
    </lineage>
</organism>
<feature type="region of interest" description="Disordered" evidence="1">
    <location>
        <begin position="76"/>
        <end position="98"/>
    </location>
</feature>
<dbReference type="EMBL" id="BEZZ01000044">
    <property type="protein sequence ID" value="GCC23983.1"/>
    <property type="molecule type" value="Genomic_DNA"/>
</dbReference>
<evidence type="ECO:0000313" key="2">
    <source>
        <dbReference type="EMBL" id="GCC23983.1"/>
    </source>
</evidence>
<dbReference type="OrthoDB" id="8443315at2759"/>
<dbReference type="Proteomes" id="UP000287033">
    <property type="component" value="Unassembled WGS sequence"/>
</dbReference>
<name>A0A401S0Q8_CHIPU</name>
<accession>A0A401S0Q8</accession>
<proteinExistence type="predicted"/>
<dbReference type="AlphaFoldDB" id="A0A401S0Q8"/>
<sequence>MSVVISRARAYVTTCSVKNMKCPILFLKYHALDEVEEHGNSQVTSFTVAGKTVSKLQASKEKLHAVSLRDEQKKSAVKTKKTFKPKQTSTPVETFKQPTKLKQQDEVPICSIILAPVCDRPSDALQCEQVRHWTSLENAPIGACASYAIMA</sequence>